<feature type="domain" description="YjeF C-terminal" evidence="12">
    <location>
        <begin position="225"/>
        <end position="411"/>
    </location>
</feature>
<dbReference type="InterPro" id="IPR036652">
    <property type="entry name" value="YjeF_N_dom_sf"/>
</dbReference>
<dbReference type="EMBL" id="JAMQKC010000006">
    <property type="protein sequence ID" value="MDC3417032.1"/>
    <property type="molecule type" value="Genomic_DNA"/>
</dbReference>
<dbReference type="GO" id="GO:0110051">
    <property type="term" value="P:metabolite repair"/>
    <property type="evidence" value="ECO:0007669"/>
    <property type="project" value="TreeGrafter"/>
</dbReference>
<keyword evidence="15" id="KW-1185">Reference proteome</keyword>
<feature type="domain" description="YjeF N-terminal" evidence="13">
    <location>
        <begin position="9"/>
        <end position="216"/>
    </location>
</feature>
<comment type="similarity">
    <text evidence="11">Belongs to the NnrE/AIBP family.</text>
</comment>
<feature type="binding site" evidence="11">
    <location>
        <position position="126"/>
    </location>
    <ligand>
        <name>K(+)</name>
        <dbReference type="ChEBI" id="CHEBI:29103"/>
    </ligand>
</feature>
<comment type="caution">
    <text evidence="14">The sequence shown here is derived from an EMBL/GenBank/DDBJ whole genome shotgun (WGS) entry which is preliminary data.</text>
</comment>
<dbReference type="GO" id="GO:0005524">
    <property type="term" value="F:ATP binding"/>
    <property type="evidence" value="ECO:0007669"/>
    <property type="project" value="UniProtKB-KW"/>
</dbReference>
<keyword evidence="11 14" id="KW-0413">Isomerase</keyword>
<keyword evidence="11" id="KW-0479">Metal-binding</keyword>
<evidence type="ECO:0000256" key="2">
    <source>
        <dbReference type="ARBA" id="ARBA00009524"/>
    </source>
</evidence>
<dbReference type="Proteomes" id="UP001145069">
    <property type="component" value="Unassembled WGS sequence"/>
</dbReference>
<comment type="catalytic activity">
    <reaction evidence="10">
        <text>(6S)-NADPHX + ADP = AMP + phosphate + NADPH + H(+)</text>
        <dbReference type="Rhea" id="RHEA:32235"/>
        <dbReference type="ChEBI" id="CHEBI:15378"/>
        <dbReference type="ChEBI" id="CHEBI:43474"/>
        <dbReference type="ChEBI" id="CHEBI:57783"/>
        <dbReference type="ChEBI" id="CHEBI:64076"/>
        <dbReference type="ChEBI" id="CHEBI:456215"/>
        <dbReference type="ChEBI" id="CHEBI:456216"/>
        <dbReference type="EC" id="4.2.1.136"/>
    </reaction>
</comment>
<dbReference type="InterPro" id="IPR004443">
    <property type="entry name" value="YjeF_N_dom"/>
</dbReference>
<dbReference type="Pfam" id="PF01256">
    <property type="entry name" value="Carb_kinase"/>
    <property type="match status" value="1"/>
</dbReference>
<dbReference type="CDD" id="cd01171">
    <property type="entry name" value="YXKO-related"/>
    <property type="match status" value="1"/>
</dbReference>
<dbReference type="PANTHER" id="PTHR12592:SF0">
    <property type="entry name" value="ATP-DEPENDENT (S)-NAD(P)H-HYDRATE DEHYDRATASE"/>
    <property type="match status" value="1"/>
</dbReference>
<dbReference type="Gene3D" id="3.40.50.10260">
    <property type="entry name" value="YjeF N-terminal domain"/>
    <property type="match status" value="1"/>
</dbReference>
<evidence type="ECO:0000256" key="9">
    <source>
        <dbReference type="ARBA" id="ARBA00048238"/>
    </source>
</evidence>
<dbReference type="InterPro" id="IPR000631">
    <property type="entry name" value="CARKD"/>
</dbReference>
<evidence type="ECO:0000256" key="4">
    <source>
        <dbReference type="ARBA" id="ARBA00022840"/>
    </source>
</evidence>
<evidence type="ECO:0000259" key="12">
    <source>
        <dbReference type="PROSITE" id="PS51383"/>
    </source>
</evidence>
<feature type="binding site" evidence="11">
    <location>
        <begin position="57"/>
        <end position="61"/>
    </location>
    <ligand>
        <name>(6S)-NADPHX</name>
        <dbReference type="ChEBI" id="CHEBI:64076"/>
    </ligand>
</feature>
<comment type="similarity">
    <text evidence="2">In the C-terminal section; belongs to the NnrD/CARKD family.</text>
</comment>
<dbReference type="HAMAP" id="MF_01966">
    <property type="entry name" value="NADHX_epimerase"/>
    <property type="match status" value="1"/>
</dbReference>
<evidence type="ECO:0000256" key="5">
    <source>
        <dbReference type="ARBA" id="ARBA00022857"/>
    </source>
</evidence>
<reference evidence="14" key="1">
    <citation type="submission" date="2022-06" db="EMBL/GenBank/DDBJ databases">
        <title>Aquibacillus sp. a new bacterium isolated from soil saline samples.</title>
        <authorList>
            <person name="Galisteo C."/>
            <person name="De La Haba R."/>
            <person name="Sanchez-Porro C."/>
            <person name="Ventosa A."/>
        </authorList>
    </citation>
    <scope>NUCLEOTIDE SEQUENCE</scope>
    <source>
        <strain evidence="14">3ASR75-54</strain>
    </source>
</reference>
<keyword evidence="6 11" id="KW-0520">NAD</keyword>
<dbReference type="EC" id="5.1.99.6" evidence="11"/>
<keyword evidence="7" id="KW-0456">Lyase</keyword>
<keyword evidence="3 11" id="KW-0547">Nucleotide-binding</keyword>
<accession>A0A9X3WC40</accession>
<comment type="function">
    <text evidence="11">Catalyzes the epimerization of the S- and R-forms of NAD(P)HX, a damaged form of NAD(P)H that is a result of enzymatic or heat-dependent hydration. This is a prerequisite for the S-specific NAD(P)H-hydrate dehydratase to allow the repair of both epimers of NAD(P)HX.</text>
</comment>
<dbReference type="GO" id="GO:0052856">
    <property type="term" value="F:NAD(P)HX epimerase activity"/>
    <property type="evidence" value="ECO:0007669"/>
    <property type="project" value="UniProtKB-UniRule"/>
</dbReference>
<dbReference type="Pfam" id="PF03853">
    <property type="entry name" value="YjeF_N"/>
    <property type="match status" value="1"/>
</dbReference>
<evidence type="ECO:0000256" key="3">
    <source>
        <dbReference type="ARBA" id="ARBA00022741"/>
    </source>
</evidence>
<dbReference type="GO" id="GO:0046872">
    <property type="term" value="F:metal ion binding"/>
    <property type="evidence" value="ECO:0007669"/>
    <property type="project" value="UniProtKB-KW"/>
</dbReference>
<proteinExistence type="inferred from homology"/>
<dbReference type="Gene3D" id="3.40.1190.20">
    <property type="match status" value="1"/>
</dbReference>
<keyword evidence="11" id="KW-0630">Potassium</keyword>
<dbReference type="NCBIfam" id="TIGR00197">
    <property type="entry name" value="yjeF_nterm"/>
    <property type="match status" value="1"/>
</dbReference>
<evidence type="ECO:0000256" key="10">
    <source>
        <dbReference type="ARBA" id="ARBA00049209"/>
    </source>
</evidence>
<feature type="binding site" evidence="11">
    <location>
        <position position="162"/>
    </location>
    <ligand>
        <name>K(+)</name>
        <dbReference type="ChEBI" id="CHEBI:29103"/>
    </ligand>
</feature>
<evidence type="ECO:0000256" key="1">
    <source>
        <dbReference type="ARBA" id="ARBA00006001"/>
    </source>
</evidence>
<keyword evidence="5 11" id="KW-0521">NADP</keyword>
<sequence length="411" mass="44928">MHIVTANEMYEMDRFAMEEGGLDGRILMENAGRAITEKIIPLLANESQVLILVGAGNNGGDGFVIGRTLRNQGYGVNLLQLVSDEKVRGDARYHKQVFQNYGGLVHVDAKGEKIECFLEQADVVIDAIFGIGIKDKLRPPFDRIIPMINNKSAKVISVDIPSGVPADEGLTFQTGVEADYTFIVEQPKMSAFLQHTADFYGKWEPVSIGLPPIGHGKHTIRRTWQQADVQKTLPSRDRFSHKGNHGRGLVIGGSYEMIGSVAMSAKAALRSGAGLLTVATAKEVIPSVSSHCAEATYLSLPSKDGRIAGPVSIDFSMYDGIAIGMGMGRDSNAKAFTRQVIQMSNQQLLIDADGIHHIHDDLTVLEQREHPTVLTPHLGEMSLLTGLPVAQILLNPFAVTKEFATRYHIWY</sequence>
<feature type="binding site" evidence="11">
    <location>
        <position position="58"/>
    </location>
    <ligand>
        <name>K(+)</name>
        <dbReference type="ChEBI" id="CHEBI:29103"/>
    </ligand>
</feature>
<dbReference type="SUPFAM" id="SSF64153">
    <property type="entry name" value="YjeF N-terminal domain-like"/>
    <property type="match status" value="1"/>
</dbReference>
<dbReference type="PANTHER" id="PTHR12592">
    <property type="entry name" value="ATP-DEPENDENT (S)-NAD(P)H-HYDRATE DEHYDRATASE FAMILY MEMBER"/>
    <property type="match status" value="1"/>
</dbReference>
<comment type="cofactor">
    <cofactor evidence="11">
        <name>K(+)</name>
        <dbReference type="ChEBI" id="CHEBI:29103"/>
    </cofactor>
    <text evidence="11">Binds 1 potassium ion per subunit.</text>
</comment>
<comment type="similarity">
    <text evidence="1">In the N-terminal section; belongs to the NnrE/AIBP family.</text>
</comment>
<evidence type="ECO:0000259" key="13">
    <source>
        <dbReference type="PROSITE" id="PS51385"/>
    </source>
</evidence>
<evidence type="ECO:0000313" key="15">
    <source>
        <dbReference type="Proteomes" id="UP001145069"/>
    </source>
</evidence>
<evidence type="ECO:0000313" key="14">
    <source>
        <dbReference type="EMBL" id="MDC3417032.1"/>
    </source>
</evidence>
<feature type="binding site" evidence="11">
    <location>
        <position position="159"/>
    </location>
    <ligand>
        <name>(6S)-NADPHX</name>
        <dbReference type="ChEBI" id="CHEBI:64076"/>
    </ligand>
</feature>
<comment type="catalytic activity">
    <reaction evidence="11">
        <text>(6R)-NADPHX = (6S)-NADPHX</text>
        <dbReference type="Rhea" id="RHEA:32227"/>
        <dbReference type="ChEBI" id="CHEBI:64076"/>
        <dbReference type="ChEBI" id="CHEBI:64077"/>
        <dbReference type="EC" id="5.1.99.6"/>
    </reaction>
</comment>
<dbReference type="GO" id="GO:0052855">
    <property type="term" value="F:ADP-dependent NAD(P)H-hydrate dehydratase activity"/>
    <property type="evidence" value="ECO:0007669"/>
    <property type="project" value="UniProtKB-EC"/>
</dbReference>
<protein>
    <recommendedName>
        <fullName evidence="11">NAD(P)H-hydrate epimerase</fullName>
        <ecNumber evidence="11">5.1.99.6</ecNumber>
    </recommendedName>
    <alternativeName>
        <fullName evidence="11">NAD(P)HX epimerase</fullName>
    </alternativeName>
</protein>
<dbReference type="AlphaFoldDB" id="A0A9X3WC40"/>
<keyword evidence="4" id="KW-0067">ATP-binding</keyword>
<feature type="binding site" evidence="11">
    <location>
        <begin position="130"/>
        <end position="136"/>
    </location>
    <ligand>
        <name>(6S)-NADPHX</name>
        <dbReference type="ChEBI" id="CHEBI:64076"/>
    </ligand>
</feature>
<gene>
    <name evidence="11" type="primary">nnrE</name>
    <name evidence="14" type="ORF">NC799_08855</name>
</gene>
<dbReference type="PROSITE" id="PS51383">
    <property type="entry name" value="YJEF_C_3"/>
    <property type="match status" value="1"/>
</dbReference>
<comment type="function">
    <text evidence="8">Bifunctional enzyme that catalyzes the epimerization of the S- and R-forms of NAD(P)HX and the dehydration of the S-form of NAD(P)HX at the expense of ADP, which is converted to AMP. This allows the repair of both epimers of NAD(P)HX, a damaged form of NAD(P)H that is a result of enzymatic or heat-dependent hydration.</text>
</comment>
<dbReference type="InterPro" id="IPR029056">
    <property type="entry name" value="Ribokinase-like"/>
</dbReference>
<evidence type="ECO:0000256" key="11">
    <source>
        <dbReference type="HAMAP-Rule" id="MF_01966"/>
    </source>
</evidence>
<dbReference type="PROSITE" id="PS51385">
    <property type="entry name" value="YJEF_N"/>
    <property type="match status" value="1"/>
</dbReference>
<organism evidence="14 15">
    <name type="scientific">Aquibacillus salsiterrae</name>
    <dbReference type="NCBI Taxonomy" id="2950439"/>
    <lineage>
        <taxon>Bacteria</taxon>
        <taxon>Bacillati</taxon>
        <taxon>Bacillota</taxon>
        <taxon>Bacilli</taxon>
        <taxon>Bacillales</taxon>
        <taxon>Bacillaceae</taxon>
        <taxon>Aquibacillus</taxon>
    </lineage>
</organism>
<evidence type="ECO:0000256" key="7">
    <source>
        <dbReference type="ARBA" id="ARBA00023239"/>
    </source>
</evidence>
<dbReference type="SUPFAM" id="SSF53613">
    <property type="entry name" value="Ribokinase-like"/>
    <property type="match status" value="1"/>
</dbReference>
<evidence type="ECO:0000256" key="8">
    <source>
        <dbReference type="ARBA" id="ARBA00025153"/>
    </source>
</evidence>
<comment type="catalytic activity">
    <reaction evidence="11">
        <text>(6R)-NADHX = (6S)-NADHX</text>
        <dbReference type="Rhea" id="RHEA:32215"/>
        <dbReference type="ChEBI" id="CHEBI:64074"/>
        <dbReference type="ChEBI" id="CHEBI:64075"/>
        <dbReference type="EC" id="5.1.99.6"/>
    </reaction>
</comment>
<evidence type="ECO:0000256" key="6">
    <source>
        <dbReference type="ARBA" id="ARBA00023027"/>
    </source>
</evidence>
<name>A0A9X3WC40_9BACI</name>
<comment type="caution">
    <text evidence="11">Lacks conserved residue(s) required for the propagation of feature annotation.</text>
</comment>
<comment type="catalytic activity">
    <reaction evidence="9">
        <text>(6S)-NADHX + ADP = AMP + phosphate + NADH + H(+)</text>
        <dbReference type="Rhea" id="RHEA:32223"/>
        <dbReference type="ChEBI" id="CHEBI:15378"/>
        <dbReference type="ChEBI" id="CHEBI:43474"/>
        <dbReference type="ChEBI" id="CHEBI:57945"/>
        <dbReference type="ChEBI" id="CHEBI:64074"/>
        <dbReference type="ChEBI" id="CHEBI:456215"/>
        <dbReference type="ChEBI" id="CHEBI:456216"/>
        <dbReference type="EC" id="4.2.1.136"/>
    </reaction>
</comment>
<dbReference type="RefSeq" id="WP_272446095.1">
    <property type="nucleotide sequence ID" value="NZ_JAMQKC010000006.1"/>
</dbReference>